<reference evidence="1" key="2">
    <citation type="submission" date="2020-09" db="EMBL/GenBank/DDBJ databases">
        <authorList>
            <person name="Sun Q."/>
            <person name="Sedlacek I."/>
        </authorList>
    </citation>
    <scope>NUCLEOTIDE SEQUENCE</scope>
    <source>
        <strain evidence="1">CCM 8711</strain>
    </source>
</reference>
<comment type="caution">
    <text evidence="1">The sequence shown here is derived from an EMBL/GenBank/DDBJ whole genome shotgun (WGS) entry which is preliminary data.</text>
</comment>
<evidence type="ECO:0000313" key="1">
    <source>
        <dbReference type="EMBL" id="GGI50814.1"/>
    </source>
</evidence>
<dbReference type="RefSeq" id="WP_188416314.1">
    <property type="nucleotide sequence ID" value="NZ_BMDO01000005.1"/>
</dbReference>
<dbReference type="Proteomes" id="UP000662074">
    <property type="component" value="Unassembled WGS sequence"/>
</dbReference>
<reference evidence="1" key="1">
    <citation type="journal article" date="2014" name="Int. J. Syst. Evol. Microbiol.">
        <title>Complete genome sequence of Corynebacterium casei LMG S-19264T (=DSM 44701T), isolated from a smear-ripened cheese.</title>
        <authorList>
            <consortium name="US DOE Joint Genome Institute (JGI-PGF)"/>
            <person name="Walter F."/>
            <person name="Albersmeier A."/>
            <person name="Kalinowski J."/>
            <person name="Ruckert C."/>
        </authorList>
    </citation>
    <scope>NUCLEOTIDE SEQUENCE</scope>
    <source>
        <strain evidence="1">CCM 8711</strain>
    </source>
</reference>
<organism evidence="1 2">
    <name type="scientific">Mucilaginibacter galii</name>
    <dbReference type="NCBI Taxonomy" id="2005073"/>
    <lineage>
        <taxon>Bacteria</taxon>
        <taxon>Pseudomonadati</taxon>
        <taxon>Bacteroidota</taxon>
        <taxon>Sphingobacteriia</taxon>
        <taxon>Sphingobacteriales</taxon>
        <taxon>Sphingobacteriaceae</taxon>
        <taxon>Mucilaginibacter</taxon>
    </lineage>
</organism>
<evidence type="ECO:0000313" key="2">
    <source>
        <dbReference type="Proteomes" id="UP000662074"/>
    </source>
</evidence>
<name>A0A917J8W7_9SPHI</name>
<dbReference type="AlphaFoldDB" id="A0A917J8W7"/>
<proteinExistence type="predicted"/>
<dbReference type="EMBL" id="BMDO01000005">
    <property type="protein sequence ID" value="GGI50814.1"/>
    <property type="molecule type" value="Genomic_DNA"/>
</dbReference>
<sequence>MDSHQLRLFELKLAEIYNQTEWIQYEIDLSGFIALFPIEFKNDIPQRPDMPEDFDLDRTTRLAIMVAYREAFS</sequence>
<accession>A0A917J8W7</accession>
<protein>
    <submittedName>
        <fullName evidence="1">Uncharacterized protein</fullName>
    </submittedName>
</protein>
<keyword evidence="2" id="KW-1185">Reference proteome</keyword>
<gene>
    <name evidence="1" type="ORF">GCM10011425_20260</name>
</gene>